<accession>A0A411YGM4</accession>
<evidence type="ECO:0000256" key="3">
    <source>
        <dbReference type="ARBA" id="ARBA00023002"/>
    </source>
</evidence>
<feature type="domain" description="Sirohaem synthase dimerisation" evidence="7">
    <location>
        <begin position="157"/>
        <end position="212"/>
    </location>
</feature>
<dbReference type="EC" id="1.3.1.76" evidence="2"/>
<dbReference type="InterPro" id="IPR028161">
    <property type="entry name" value="Met8-like"/>
</dbReference>
<dbReference type="RefSeq" id="WP_131155324.1">
    <property type="nucleotide sequence ID" value="NZ_CP036402.1"/>
</dbReference>
<dbReference type="Proteomes" id="UP000291469">
    <property type="component" value="Chromosome"/>
</dbReference>
<keyword evidence="3" id="KW-0560">Oxidoreductase</keyword>
<evidence type="ECO:0000313" key="9">
    <source>
        <dbReference type="Proteomes" id="UP000291469"/>
    </source>
</evidence>
<dbReference type="AlphaFoldDB" id="A0A411YGM4"/>
<evidence type="ECO:0000256" key="2">
    <source>
        <dbReference type="ARBA" id="ARBA00012400"/>
    </source>
</evidence>
<dbReference type="Pfam" id="PF10414">
    <property type="entry name" value="CysG_dimeriser"/>
    <property type="match status" value="1"/>
</dbReference>
<reference evidence="8 9" key="1">
    <citation type="submission" date="2019-01" db="EMBL/GenBank/DDBJ databases">
        <title>Egibacter rhizosphaerae EGI 80759T.</title>
        <authorList>
            <person name="Chen D.-D."/>
            <person name="Tian Y."/>
            <person name="Jiao J.-Y."/>
            <person name="Zhang X.-T."/>
            <person name="Zhang Y.-G."/>
            <person name="Zhang Y."/>
            <person name="Xiao M."/>
            <person name="Shu W.-S."/>
            <person name="Li W.-J."/>
        </authorList>
    </citation>
    <scope>NUCLEOTIDE SEQUENCE [LARGE SCALE GENOMIC DNA]</scope>
    <source>
        <strain evidence="8 9">EGI 80759</strain>
    </source>
</reference>
<evidence type="ECO:0000259" key="7">
    <source>
        <dbReference type="Pfam" id="PF10414"/>
    </source>
</evidence>
<evidence type="ECO:0000256" key="1">
    <source>
        <dbReference type="ARBA" id="ARBA00005010"/>
    </source>
</evidence>
<comment type="catalytic activity">
    <reaction evidence="6">
        <text>precorrin-2 + NAD(+) = sirohydrochlorin + NADH + 2 H(+)</text>
        <dbReference type="Rhea" id="RHEA:15613"/>
        <dbReference type="ChEBI" id="CHEBI:15378"/>
        <dbReference type="ChEBI" id="CHEBI:57540"/>
        <dbReference type="ChEBI" id="CHEBI:57945"/>
        <dbReference type="ChEBI" id="CHEBI:58351"/>
        <dbReference type="ChEBI" id="CHEBI:58827"/>
        <dbReference type="EC" id="1.3.1.76"/>
    </reaction>
</comment>
<dbReference type="PANTHER" id="PTHR35330">
    <property type="entry name" value="SIROHEME BIOSYNTHESIS PROTEIN MET8"/>
    <property type="match status" value="1"/>
</dbReference>
<keyword evidence="9" id="KW-1185">Reference proteome</keyword>
<dbReference type="Gene3D" id="3.40.50.720">
    <property type="entry name" value="NAD(P)-binding Rossmann-like Domain"/>
    <property type="match status" value="1"/>
</dbReference>
<dbReference type="GO" id="GO:0019354">
    <property type="term" value="P:siroheme biosynthetic process"/>
    <property type="evidence" value="ECO:0007669"/>
    <property type="project" value="UniProtKB-UniPathway"/>
</dbReference>
<dbReference type="Gene3D" id="1.10.8.610">
    <property type="entry name" value="SirC, precorrin-2 dehydrogenase, C-terminal helical domain-like"/>
    <property type="match status" value="1"/>
</dbReference>
<evidence type="ECO:0000256" key="4">
    <source>
        <dbReference type="ARBA" id="ARBA00023027"/>
    </source>
</evidence>
<dbReference type="EMBL" id="CP036402">
    <property type="protein sequence ID" value="QBI20327.1"/>
    <property type="molecule type" value="Genomic_DNA"/>
</dbReference>
<name>A0A411YGM4_9ACTN</name>
<dbReference type="OrthoDB" id="7345302at2"/>
<dbReference type="PANTHER" id="PTHR35330:SF1">
    <property type="entry name" value="SIROHEME BIOSYNTHESIS PROTEIN MET8"/>
    <property type="match status" value="1"/>
</dbReference>
<proteinExistence type="predicted"/>
<dbReference type="InterPro" id="IPR006367">
    <property type="entry name" value="Sirohaem_synthase_N"/>
</dbReference>
<dbReference type="UniPathway" id="UPA00262">
    <property type="reaction ID" value="UER00222"/>
</dbReference>
<dbReference type="InterPro" id="IPR042518">
    <property type="entry name" value="SirC_C"/>
</dbReference>
<protein>
    <recommendedName>
        <fullName evidence="2">precorrin-2 dehydrogenase</fullName>
        <ecNumber evidence="2">1.3.1.76</ecNumber>
    </recommendedName>
</protein>
<keyword evidence="5" id="KW-0627">Porphyrin biosynthesis</keyword>
<dbReference type="InterPro" id="IPR036291">
    <property type="entry name" value="NAD(P)-bd_dom_sf"/>
</dbReference>
<dbReference type="GO" id="GO:0004325">
    <property type="term" value="F:ferrochelatase activity"/>
    <property type="evidence" value="ECO:0007669"/>
    <property type="project" value="InterPro"/>
</dbReference>
<sequence length="222" mass="23386">MSSGWVPVELDLAGRLVVCVGAGRVAEGKLAQPLEAGAEVRVIAPQATPGLGEAADRRELTWHARPYAEGDLAEASLVIAGSDDPAVNERVAADAEALRVPCVRVDRDPAAEYPGSAAFPATLRRGPLVLTVGTGGAAPVLAGRLKRELAAQYPPEYGQLAELLAELRDAPEVQAALAPLGDDERRLRWRSVLDADTLQLIRDGELRAAREVAIRCLCSSSG</sequence>
<dbReference type="NCBIfam" id="TIGR01470">
    <property type="entry name" value="cysG_Nterm"/>
    <property type="match status" value="1"/>
</dbReference>
<evidence type="ECO:0000256" key="5">
    <source>
        <dbReference type="ARBA" id="ARBA00023244"/>
    </source>
</evidence>
<evidence type="ECO:0000313" key="8">
    <source>
        <dbReference type="EMBL" id="QBI20327.1"/>
    </source>
</evidence>
<dbReference type="GO" id="GO:0043115">
    <property type="term" value="F:precorrin-2 dehydrogenase activity"/>
    <property type="evidence" value="ECO:0007669"/>
    <property type="project" value="UniProtKB-EC"/>
</dbReference>
<dbReference type="KEGG" id="erz:ER308_12635"/>
<dbReference type="Pfam" id="PF13241">
    <property type="entry name" value="NAD_binding_7"/>
    <property type="match status" value="1"/>
</dbReference>
<comment type="pathway">
    <text evidence="1">Porphyrin-containing compound metabolism; siroheme biosynthesis; sirohydrochlorin from precorrin-2: step 1/1.</text>
</comment>
<organism evidence="8 9">
    <name type="scientific">Egibacter rhizosphaerae</name>
    <dbReference type="NCBI Taxonomy" id="1670831"/>
    <lineage>
        <taxon>Bacteria</taxon>
        <taxon>Bacillati</taxon>
        <taxon>Actinomycetota</taxon>
        <taxon>Nitriliruptoria</taxon>
        <taxon>Egibacterales</taxon>
        <taxon>Egibacteraceae</taxon>
        <taxon>Egibacter</taxon>
    </lineage>
</organism>
<evidence type="ECO:0000256" key="6">
    <source>
        <dbReference type="ARBA" id="ARBA00047561"/>
    </source>
</evidence>
<keyword evidence="4" id="KW-0520">NAD</keyword>
<dbReference type="SUPFAM" id="SSF51735">
    <property type="entry name" value="NAD(P)-binding Rossmann-fold domains"/>
    <property type="match status" value="1"/>
</dbReference>
<gene>
    <name evidence="8" type="ORF">ER308_12635</name>
</gene>
<dbReference type="SUPFAM" id="SSF75615">
    <property type="entry name" value="Siroheme synthase middle domains-like"/>
    <property type="match status" value="1"/>
</dbReference>
<dbReference type="InterPro" id="IPR019478">
    <property type="entry name" value="Sirohaem_synthase_dimer_dom"/>
</dbReference>